<comment type="caution">
    <text evidence="11">The sequence shown here is derived from an EMBL/GenBank/DDBJ whole genome shotgun (WGS) entry which is preliminary data.</text>
</comment>
<comment type="similarity">
    <text evidence="8">Belongs to the bZIP family. GCN4 subfamily.</text>
</comment>
<dbReference type="PROSITE" id="PS00036">
    <property type="entry name" value="BZIP_BASIC"/>
    <property type="match status" value="1"/>
</dbReference>
<dbReference type="GO" id="GO:0000978">
    <property type="term" value="F:RNA polymerase II cis-regulatory region sequence-specific DNA binding"/>
    <property type="evidence" value="ECO:0007669"/>
    <property type="project" value="TreeGrafter"/>
</dbReference>
<evidence type="ECO:0000256" key="2">
    <source>
        <dbReference type="ARBA" id="ARBA00022605"/>
    </source>
</evidence>
<dbReference type="OrthoDB" id="5419235at2759"/>
<protein>
    <submittedName>
        <fullName evidence="11">General control protein GCN4</fullName>
    </submittedName>
</protein>
<dbReference type="CDD" id="cd12193">
    <property type="entry name" value="bZIP_GCN4"/>
    <property type="match status" value="1"/>
</dbReference>
<evidence type="ECO:0000256" key="1">
    <source>
        <dbReference type="ARBA" id="ARBA00004123"/>
    </source>
</evidence>
<feature type="region of interest" description="Disordered" evidence="9">
    <location>
        <begin position="141"/>
        <end position="196"/>
    </location>
</feature>
<evidence type="ECO:0000313" key="11">
    <source>
        <dbReference type="EMBL" id="PRT55356.1"/>
    </source>
</evidence>
<dbReference type="InterPro" id="IPR046347">
    <property type="entry name" value="bZIP_sf"/>
</dbReference>
<feature type="region of interest" description="Disordered" evidence="9">
    <location>
        <begin position="117"/>
        <end position="136"/>
    </location>
</feature>
<keyword evidence="4" id="KW-0238">DNA-binding</keyword>
<proteinExistence type="inferred from homology"/>
<dbReference type="GO" id="GO:0005634">
    <property type="term" value="C:nucleus"/>
    <property type="evidence" value="ECO:0007669"/>
    <property type="project" value="UniProtKB-SubCell"/>
</dbReference>
<dbReference type="SMART" id="SM00338">
    <property type="entry name" value="BRLZ"/>
    <property type="match status" value="1"/>
</dbReference>
<evidence type="ECO:0000256" key="8">
    <source>
        <dbReference type="ARBA" id="ARBA00061302"/>
    </source>
</evidence>
<feature type="region of interest" description="Disordered" evidence="9">
    <location>
        <begin position="216"/>
        <end position="238"/>
    </location>
</feature>
<dbReference type="AlphaFoldDB" id="A0A2T0FK37"/>
<accession>A0A2T0FK37</accession>
<feature type="compositionally biased region" description="Basic and acidic residues" evidence="9">
    <location>
        <begin position="226"/>
        <end position="238"/>
    </location>
</feature>
<dbReference type="PANTHER" id="PTHR11462">
    <property type="entry name" value="JUN TRANSCRIPTION FACTOR-RELATED"/>
    <property type="match status" value="1"/>
</dbReference>
<reference evidence="11 12" key="1">
    <citation type="submission" date="2017-04" db="EMBL/GenBank/DDBJ databases">
        <title>Genome sequencing of [Candida] sorbophila.</title>
        <authorList>
            <person name="Ahn J.O."/>
        </authorList>
    </citation>
    <scope>NUCLEOTIDE SEQUENCE [LARGE SCALE GENOMIC DNA]</scope>
    <source>
        <strain evidence="11 12">DS02</strain>
    </source>
</reference>
<feature type="region of interest" description="Disordered" evidence="9">
    <location>
        <begin position="1"/>
        <end position="28"/>
    </location>
</feature>
<evidence type="ECO:0000256" key="9">
    <source>
        <dbReference type="SAM" id="MobiDB-lite"/>
    </source>
</evidence>
<keyword evidence="12" id="KW-1185">Reference proteome</keyword>
<keyword evidence="2" id="KW-0028">Amino-acid biosynthesis</keyword>
<dbReference type="InterPro" id="IPR050946">
    <property type="entry name" value="AP-1_TF_bZIP"/>
</dbReference>
<evidence type="ECO:0000256" key="7">
    <source>
        <dbReference type="ARBA" id="ARBA00023242"/>
    </source>
</evidence>
<dbReference type="RefSeq" id="XP_024665301.1">
    <property type="nucleotide sequence ID" value="XM_024809533.1"/>
</dbReference>
<evidence type="ECO:0000313" key="12">
    <source>
        <dbReference type="Proteomes" id="UP000238350"/>
    </source>
</evidence>
<dbReference type="GO" id="GO:1903833">
    <property type="term" value="P:positive regulation of cellular response to amino acid starvation"/>
    <property type="evidence" value="ECO:0007669"/>
    <property type="project" value="TreeGrafter"/>
</dbReference>
<keyword evidence="7" id="KW-0539">Nucleus</keyword>
<evidence type="ECO:0000256" key="3">
    <source>
        <dbReference type="ARBA" id="ARBA00023015"/>
    </source>
</evidence>
<dbReference type="GeneID" id="36516724"/>
<keyword evidence="6" id="KW-0804">Transcription</keyword>
<dbReference type="STRING" id="45607.A0A2T0FK37"/>
<dbReference type="Proteomes" id="UP000238350">
    <property type="component" value="Unassembled WGS sequence"/>
</dbReference>
<evidence type="ECO:0000256" key="5">
    <source>
        <dbReference type="ARBA" id="ARBA00023159"/>
    </source>
</evidence>
<dbReference type="EMBL" id="NDIQ01000021">
    <property type="protein sequence ID" value="PRT55356.1"/>
    <property type="molecule type" value="Genomic_DNA"/>
</dbReference>
<keyword evidence="5" id="KW-0010">Activator</keyword>
<organism evidence="11 12">
    <name type="scientific">Wickerhamiella sorbophila</name>
    <dbReference type="NCBI Taxonomy" id="45607"/>
    <lineage>
        <taxon>Eukaryota</taxon>
        <taxon>Fungi</taxon>
        <taxon>Dikarya</taxon>
        <taxon>Ascomycota</taxon>
        <taxon>Saccharomycotina</taxon>
        <taxon>Dipodascomycetes</taxon>
        <taxon>Dipodascales</taxon>
        <taxon>Trichomonascaceae</taxon>
        <taxon>Wickerhamiella</taxon>
    </lineage>
</organism>
<keyword evidence="3" id="KW-0805">Transcription regulation</keyword>
<dbReference type="PANTHER" id="PTHR11462:SF35">
    <property type="entry name" value="TRANSCRIPTION FACTOR JRA"/>
    <property type="match status" value="1"/>
</dbReference>
<dbReference type="Pfam" id="PF07716">
    <property type="entry name" value="bZIP_2"/>
    <property type="match status" value="1"/>
</dbReference>
<sequence>MFTESLFDIPPSAPQAEPAPSNTLSPHSASAAAPQFAKYEQAFDKFAAAQVAIQDVWELGSTSAMLSPAMMAPKPLSAFMTPQELPADVYVSPAEIMSSSATTVRSNFSDLDYSPMYENPDVTEAPDWDPLFPDVAPAAAPQEDAHTNADELQCNPSASPQLSVASPQLSQRRRSSSPKTSIRRGPNGNRVDDMGITIYSRKPRTMPLRPVEIPETADTATAKRARNTEAARRSRARKLERMAQLEDRVKQLVDRNEELEAEVQRLKAIAGEL</sequence>
<gene>
    <name evidence="11" type="ORF">B9G98_02976</name>
</gene>
<dbReference type="PROSITE" id="PS50217">
    <property type="entry name" value="BZIP"/>
    <property type="match status" value="1"/>
</dbReference>
<dbReference type="FunFam" id="3.30.160.60:FF:001491">
    <property type="entry name" value="Cross-pathway control protein A"/>
    <property type="match status" value="1"/>
</dbReference>
<dbReference type="InterPro" id="IPR004827">
    <property type="entry name" value="bZIP"/>
</dbReference>
<dbReference type="Gene3D" id="3.30.160.60">
    <property type="entry name" value="Classic Zinc Finger"/>
    <property type="match status" value="1"/>
</dbReference>
<feature type="domain" description="BZIP" evidence="10">
    <location>
        <begin position="223"/>
        <end position="273"/>
    </location>
</feature>
<evidence type="ECO:0000256" key="4">
    <source>
        <dbReference type="ARBA" id="ARBA00023125"/>
    </source>
</evidence>
<evidence type="ECO:0000256" key="6">
    <source>
        <dbReference type="ARBA" id="ARBA00023163"/>
    </source>
</evidence>
<comment type="subcellular location">
    <subcellularLocation>
        <location evidence="1">Nucleus</location>
    </subcellularLocation>
</comment>
<feature type="compositionally biased region" description="Polar residues" evidence="9">
    <location>
        <begin position="154"/>
        <end position="165"/>
    </location>
</feature>
<dbReference type="GO" id="GO:0008652">
    <property type="term" value="P:amino acid biosynthetic process"/>
    <property type="evidence" value="ECO:0007669"/>
    <property type="project" value="UniProtKB-KW"/>
</dbReference>
<name>A0A2T0FK37_9ASCO</name>
<dbReference type="GO" id="GO:0001080">
    <property type="term" value="P:nitrogen catabolite activation of transcription from RNA polymerase II promoter"/>
    <property type="evidence" value="ECO:0007669"/>
    <property type="project" value="TreeGrafter"/>
</dbReference>
<dbReference type="SUPFAM" id="SSF57959">
    <property type="entry name" value="Leucine zipper domain"/>
    <property type="match status" value="1"/>
</dbReference>
<evidence type="ECO:0000259" key="10">
    <source>
        <dbReference type="PROSITE" id="PS50217"/>
    </source>
</evidence>
<dbReference type="GO" id="GO:0000981">
    <property type="term" value="F:DNA-binding transcription factor activity, RNA polymerase II-specific"/>
    <property type="evidence" value="ECO:0007669"/>
    <property type="project" value="TreeGrafter"/>
</dbReference>
<dbReference type="GO" id="GO:0005667">
    <property type="term" value="C:transcription regulator complex"/>
    <property type="evidence" value="ECO:0007669"/>
    <property type="project" value="TreeGrafter"/>
</dbReference>